<name>A0ABT7EYZ0_9RHOB</name>
<reference evidence="3 4" key="1">
    <citation type="submission" date="2023-05" db="EMBL/GenBank/DDBJ databases">
        <title>Pseudodonghicola sp. nov.</title>
        <authorList>
            <person name="Huang J."/>
        </authorList>
    </citation>
    <scope>NUCLEOTIDE SEQUENCE [LARGE SCALE GENOMIC DNA]</scope>
    <source>
        <strain evidence="3 4">IC7</strain>
    </source>
</reference>
<dbReference type="RefSeq" id="WP_284480386.1">
    <property type="nucleotide sequence ID" value="NZ_JASNJD010000004.1"/>
</dbReference>
<evidence type="ECO:0000313" key="3">
    <source>
        <dbReference type="EMBL" id="MDK3017574.1"/>
    </source>
</evidence>
<keyword evidence="2" id="KW-0472">Membrane</keyword>
<keyword evidence="4" id="KW-1185">Reference proteome</keyword>
<evidence type="ECO:0000313" key="4">
    <source>
        <dbReference type="Proteomes" id="UP001243757"/>
    </source>
</evidence>
<gene>
    <name evidence="3" type="ORF">QO033_07780</name>
</gene>
<accession>A0ABT7EYZ0</accession>
<evidence type="ECO:0000256" key="2">
    <source>
        <dbReference type="SAM" id="Phobius"/>
    </source>
</evidence>
<keyword evidence="2" id="KW-0812">Transmembrane</keyword>
<keyword evidence="2" id="KW-1133">Transmembrane helix</keyword>
<organism evidence="3 4">
    <name type="scientific">Pseudodonghicola flavimaris</name>
    <dbReference type="NCBI Taxonomy" id="3050036"/>
    <lineage>
        <taxon>Bacteria</taxon>
        <taxon>Pseudomonadati</taxon>
        <taxon>Pseudomonadota</taxon>
        <taxon>Alphaproteobacteria</taxon>
        <taxon>Rhodobacterales</taxon>
        <taxon>Paracoccaceae</taxon>
        <taxon>Pseudodonghicola</taxon>
    </lineage>
</organism>
<sequence>MSDTGSDPGPAKKLPPVFLERQSYRRRRLLDAARLLPVLGALLFAVPLLWPQGGAAGTPSTSAAIRYIFIVWGLLILCTLLFGLLTRGWSGPADPVGPGAEATEPAPVGR</sequence>
<feature type="transmembrane region" description="Helical" evidence="2">
    <location>
        <begin position="64"/>
        <end position="85"/>
    </location>
</feature>
<evidence type="ECO:0000256" key="1">
    <source>
        <dbReference type="SAM" id="MobiDB-lite"/>
    </source>
</evidence>
<feature type="transmembrane region" description="Helical" evidence="2">
    <location>
        <begin position="32"/>
        <end position="52"/>
    </location>
</feature>
<proteinExistence type="predicted"/>
<comment type="caution">
    <text evidence="3">The sequence shown here is derived from an EMBL/GenBank/DDBJ whole genome shotgun (WGS) entry which is preliminary data.</text>
</comment>
<dbReference type="Proteomes" id="UP001243757">
    <property type="component" value="Unassembled WGS sequence"/>
</dbReference>
<protein>
    <submittedName>
        <fullName evidence="3">Uncharacterized protein</fullName>
    </submittedName>
</protein>
<dbReference type="EMBL" id="JASNJD010000004">
    <property type="protein sequence ID" value="MDK3017574.1"/>
    <property type="molecule type" value="Genomic_DNA"/>
</dbReference>
<feature type="region of interest" description="Disordered" evidence="1">
    <location>
        <begin position="90"/>
        <end position="110"/>
    </location>
</feature>